<evidence type="ECO:0000313" key="2">
    <source>
        <dbReference type="EMBL" id="GAA2514330.1"/>
    </source>
</evidence>
<dbReference type="Pfam" id="PF05137">
    <property type="entry name" value="PilN"/>
    <property type="match status" value="1"/>
</dbReference>
<dbReference type="PANTHER" id="PTHR40278:SF1">
    <property type="entry name" value="DNA UTILIZATION PROTEIN HOFN"/>
    <property type="match status" value="1"/>
</dbReference>
<keyword evidence="1" id="KW-0812">Transmembrane</keyword>
<reference evidence="3" key="1">
    <citation type="journal article" date="2019" name="Int. J. Syst. Evol. Microbiol.">
        <title>The Global Catalogue of Microorganisms (GCM) 10K type strain sequencing project: providing services to taxonomists for standard genome sequencing and annotation.</title>
        <authorList>
            <consortium name="The Broad Institute Genomics Platform"/>
            <consortium name="The Broad Institute Genome Sequencing Center for Infectious Disease"/>
            <person name="Wu L."/>
            <person name="Ma J."/>
        </authorList>
    </citation>
    <scope>NUCLEOTIDE SEQUENCE [LARGE SCALE GENOMIC DNA]</scope>
    <source>
        <strain evidence="3">JCM 3367</strain>
    </source>
</reference>
<dbReference type="PANTHER" id="PTHR40278">
    <property type="entry name" value="DNA UTILIZATION PROTEIN HOFN"/>
    <property type="match status" value="1"/>
</dbReference>
<dbReference type="Proteomes" id="UP001499978">
    <property type="component" value="Unassembled WGS sequence"/>
</dbReference>
<keyword evidence="1" id="KW-1133">Transmembrane helix</keyword>
<feature type="transmembrane region" description="Helical" evidence="1">
    <location>
        <begin position="16"/>
        <end position="37"/>
    </location>
</feature>
<comment type="caution">
    <text evidence="2">The sequence shown here is derived from an EMBL/GenBank/DDBJ whole genome shotgun (WGS) entry which is preliminary data.</text>
</comment>
<evidence type="ECO:0000256" key="1">
    <source>
        <dbReference type="SAM" id="Phobius"/>
    </source>
</evidence>
<keyword evidence="1" id="KW-0472">Membrane</keyword>
<dbReference type="EMBL" id="BAAARY010000002">
    <property type="protein sequence ID" value="GAA2514330.1"/>
    <property type="molecule type" value="Genomic_DNA"/>
</dbReference>
<dbReference type="InterPro" id="IPR007813">
    <property type="entry name" value="PilN"/>
</dbReference>
<gene>
    <name evidence="2" type="ORF">GCM10010201_07970</name>
</gene>
<protein>
    <submittedName>
        <fullName evidence="2">Uncharacterized protein</fullName>
    </submittedName>
</protein>
<keyword evidence="3" id="KW-1185">Reference proteome</keyword>
<evidence type="ECO:0000313" key="3">
    <source>
        <dbReference type="Proteomes" id="UP001499978"/>
    </source>
</evidence>
<organism evidence="2 3">
    <name type="scientific">Pilimelia columellifera subsp. columellifera</name>
    <dbReference type="NCBI Taxonomy" id="706583"/>
    <lineage>
        <taxon>Bacteria</taxon>
        <taxon>Bacillati</taxon>
        <taxon>Actinomycetota</taxon>
        <taxon>Actinomycetes</taxon>
        <taxon>Micromonosporales</taxon>
        <taxon>Micromonosporaceae</taxon>
        <taxon>Pilimelia</taxon>
    </lineage>
</organism>
<name>A0ABP6AIG6_9ACTN</name>
<proteinExistence type="predicted"/>
<accession>A0ABP6AIG6</accession>
<sequence length="213" mass="21625">MEISDARQHKRSRRQAIALLVAAGVVVTAGFAGTFAWSTATQAQLTDAQDAVASARKQQTQYASVLDAQTQTATVNRQLATLMANDLRWAGLVTSLRATAPSGLSFTSINGTVGAAAGPAGVGGAPAAGAAPGARLPDATGERLVGSMTISGKARAKTDVATYLNTLRATPGVGNPMLDGITQQPKSGVEFTLHLDITATALGGRHSTTNGGR</sequence>
<dbReference type="InterPro" id="IPR052534">
    <property type="entry name" value="Extracell_DNA_Util/SecSys_Comp"/>
</dbReference>